<proteinExistence type="predicted"/>
<sequence length="296" mass="33629">MIEWFKCPDNQVITVKDCLSRCQLGERCLTLPTLALMAQEREWKGIPSTTQLLNGTMYEFLKLTQPYVVDPNDRAFMLAGIKHHEELNIKAKELGLPSEIPLNIDRDIFDLLEPENGSFNLTDYKLWGSYRVVKALGLVEVGKKPDPSGAVYKTPGKWGKAGEPKMVSVFQPMLQEVDLFNEELQLNRYRIMLEELGIAISKMQLQVTVRDGGLAIASGRGLTRNIYRIPISRLNDSKVSTYFAGKIEALEEALRNKAWTIPCNDRECWEGARCKRYCEVAMYCPKGMLYQQVPNG</sequence>
<dbReference type="EMBL" id="LAZR01000956">
    <property type="protein sequence ID" value="KKN53807.1"/>
    <property type="molecule type" value="Genomic_DNA"/>
</dbReference>
<evidence type="ECO:0000313" key="1">
    <source>
        <dbReference type="EMBL" id="KKN53807.1"/>
    </source>
</evidence>
<reference evidence="1" key="1">
    <citation type="journal article" date="2015" name="Nature">
        <title>Complex archaea that bridge the gap between prokaryotes and eukaryotes.</title>
        <authorList>
            <person name="Spang A."/>
            <person name="Saw J.H."/>
            <person name="Jorgensen S.L."/>
            <person name="Zaremba-Niedzwiedzka K."/>
            <person name="Martijn J."/>
            <person name="Lind A.E."/>
            <person name="van Eijk R."/>
            <person name="Schleper C."/>
            <person name="Guy L."/>
            <person name="Ettema T.J."/>
        </authorList>
    </citation>
    <scope>NUCLEOTIDE SEQUENCE</scope>
</reference>
<gene>
    <name evidence="1" type="ORF">LCGC14_0599000</name>
</gene>
<dbReference type="AlphaFoldDB" id="A0A0F9RV31"/>
<name>A0A0F9RV31_9ZZZZ</name>
<protein>
    <recommendedName>
        <fullName evidence="2">PD-(D/E)XK endonuclease-like domain-containing protein</fullName>
    </recommendedName>
</protein>
<evidence type="ECO:0008006" key="2">
    <source>
        <dbReference type="Google" id="ProtNLM"/>
    </source>
</evidence>
<accession>A0A0F9RV31</accession>
<comment type="caution">
    <text evidence="1">The sequence shown here is derived from an EMBL/GenBank/DDBJ whole genome shotgun (WGS) entry which is preliminary data.</text>
</comment>
<organism evidence="1">
    <name type="scientific">marine sediment metagenome</name>
    <dbReference type="NCBI Taxonomy" id="412755"/>
    <lineage>
        <taxon>unclassified sequences</taxon>
        <taxon>metagenomes</taxon>
        <taxon>ecological metagenomes</taxon>
    </lineage>
</organism>